<evidence type="ECO:0000256" key="1">
    <source>
        <dbReference type="SAM" id="Phobius"/>
    </source>
</evidence>
<dbReference type="GO" id="GO:0000030">
    <property type="term" value="F:mannosyltransferase activity"/>
    <property type="evidence" value="ECO:0007669"/>
    <property type="project" value="TreeGrafter"/>
</dbReference>
<dbReference type="EMBL" id="KB446536">
    <property type="protein sequence ID" value="EME47445.1"/>
    <property type="molecule type" value="Genomic_DNA"/>
</dbReference>
<dbReference type="Proteomes" id="UP000016933">
    <property type="component" value="Unassembled WGS sequence"/>
</dbReference>
<dbReference type="GO" id="GO:0006506">
    <property type="term" value="P:GPI anchor biosynthetic process"/>
    <property type="evidence" value="ECO:0007669"/>
    <property type="project" value="TreeGrafter"/>
</dbReference>
<keyword evidence="1" id="KW-0472">Membrane</keyword>
<dbReference type="PANTHER" id="PTHR28022:SF1">
    <property type="entry name" value="GPI MANNOSYLTRANSFERASE 2 SUBUNIT PGA1"/>
    <property type="match status" value="1"/>
</dbReference>
<proteinExistence type="predicted"/>
<dbReference type="PANTHER" id="PTHR28022">
    <property type="entry name" value="GPI MANNOSYLTRANSFERASE 2 SUBUNIT PGA1"/>
    <property type="match status" value="1"/>
</dbReference>
<dbReference type="GO" id="GO:0031501">
    <property type="term" value="C:mannosyltransferase complex"/>
    <property type="evidence" value="ECO:0007669"/>
    <property type="project" value="TreeGrafter"/>
</dbReference>
<dbReference type="OrthoDB" id="3360032at2759"/>
<keyword evidence="1" id="KW-0812">Transmembrane</keyword>
<dbReference type="HOGENOM" id="CLU_062870_0_0_1"/>
<evidence type="ECO:0000256" key="2">
    <source>
        <dbReference type="SAM" id="SignalP"/>
    </source>
</evidence>
<reference evidence="4" key="1">
    <citation type="journal article" date="2012" name="PLoS Genet.">
        <title>The genomes of the fungal plant pathogens Cladosporium fulvum and Dothistroma septosporum reveal adaptation to different hosts and lifestyles but also signatures of common ancestry.</title>
        <authorList>
            <person name="de Wit P.J.G.M."/>
            <person name="van der Burgt A."/>
            <person name="Oekmen B."/>
            <person name="Stergiopoulos I."/>
            <person name="Abd-Elsalam K.A."/>
            <person name="Aerts A.L."/>
            <person name="Bahkali A.H."/>
            <person name="Beenen H.G."/>
            <person name="Chettri P."/>
            <person name="Cox M.P."/>
            <person name="Datema E."/>
            <person name="de Vries R.P."/>
            <person name="Dhillon B."/>
            <person name="Ganley A.R."/>
            <person name="Griffiths S.A."/>
            <person name="Guo Y."/>
            <person name="Hamelin R.C."/>
            <person name="Henrissat B."/>
            <person name="Kabir M.S."/>
            <person name="Jashni M.K."/>
            <person name="Kema G."/>
            <person name="Klaubauf S."/>
            <person name="Lapidus A."/>
            <person name="Levasseur A."/>
            <person name="Lindquist E."/>
            <person name="Mehrabi R."/>
            <person name="Ohm R.A."/>
            <person name="Owen T.J."/>
            <person name="Salamov A."/>
            <person name="Schwelm A."/>
            <person name="Schijlen E."/>
            <person name="Sun H."/>
            <person name="van den Burg H.A."/>
            <person name="van Ham R.C.H.J."/>
            <person name="Zhang S."/>
            <person name="Goodwin S.B."/>
            <person name="Grigoriev I.V."/>
            <person name="Collemare J."/>
            <person name="Bradshaw R.E."/>
        </authorList>
    </citation>
    <scope>NUCLEOTIDE SEQUENCE [LARGE SCALE GENOMIC DNA]</scope>
    <source>
        <strain evidence="4">NZE10 / CBS 128990</strain>
    </source>
</reference>
<dbReference type="OMA" id="EVRVCWL"/>
<feature type="chain" id="PRO_5004110322" evidence="2">
    <location>
        <begin position="21"/>
        <end position="226"/>
    </location>
</feature>
<keyword evidence="2" id="KW-0732">Signal</keyword>
<gene>
    <name evidence="3" type="ORF">DOTSEDRAFT_69389</name>
</gene>
<feature type="signal peptide" evidence="2">
    <location>
        <begin position="1"/>
        <end position="20"/>
    </location>
</feature>
<keyword evidence="1" id="KW-1133">Transmembrane helix</keyword>
<organism evidence="3 4">
    <name type="scientific">Dothistroma septosporum (strain NZE10 / CBS 128990)</name>
    <name type="common">Red band needle blight fungus</name>
    <name type="synonym">Mycosphaerella pini</name>
    <dbReference type="NCBI Taxonomy" id="675120"/>
    <lineage>
        <taxon>Eukaryota</taxon>
        <taxon>Fungi</taxon>
        <taxon>Dikarya</taxon>
        <taxon>Ascomycota</taxon>
        <taxon>Pezizomycotina</taxon>
        <taxon>Dothideomycetes</taxon>
        <taxon>Dothideomycetidae</taxon>
        <taxon>Mycosphaerellales</taxon>
        <taxon>Mycosphaerellaceae</taxon>
        <taxon>Dothistroma</taxon>
    </lineage>
</organism>
<feature type="transmembrane region" description="Helical" evidence="1">
    <location>
        <begin position="181"/>
        <end position="207"/>
    </location>
</feature>
<dbReference type="GO" id="GO:0005789">
    <property type="term" value="C:endoplasmic reticulum membrane"/>
    <property type="evidence" value="ECO:0007669"/>
    <property type="project" value="TreeGrafter"/>
</dbReference>
<protein>
    <submittedName>
        <fullName evidence="3">Uncharacterized protein</fullName>
    </submittedName>
</protein>
<dbReference type="AlphaFoldDB" id="N1PYG4"/>
<name>N1PYG4_DOTSN</name>
<sequence>MRGLSCAFSLFAFVVTAALANTEKTIFIAPSAIILPHSGASLNALQLDTLTPADSALRTAIPVLFPSADHPKGHESWYLLRGLKAGQRHEIRICWAAIQPTEFWLDVYNITHVFDTPNLIQSLAAFAEEQASSSQAVAKFDPSAETILLLHVRAAADYFTTNRSLMLQPEPVDVDIILDPYLLNVFPASLLSTAIYLVVLAVGGWYLSGKIWRLLQPNSESKIHQE</sequence>
<reference evidence="3 4" key="2">
    <citation type="journal article" date="2012" name="PLoS Pathog.">
        <title>Diverse lifestyles and strategies of plant pathogenesis encoded in the genomes of eighteen Dothideomycetes fungi.</title>
        <authorList>
            <person name="Ohm R.A."/>
            <person name="Feau N."/>
            <person name="Henrissat B."/>
            <person name="Schoch C.L."/>
            <person name="Horwitz B.A."/>
            <person name="Barry K.W."/>
            <person name="Condon B.J."/>
            <person name="Copeland A.C."/>
            <person name="Dhillon B."/>
            <person name="Glaser F."/>
            <person name="Hesse C.N."/>
            <person name="Kosti I."/>
            <person name="LaButti K."/>
            <person name="Lindquist E.A."/>
            <person name="Lucas S."/>
            <person name="Salamov A.A."/>
            <person name="Bradshaw R.E."/>
            <person name="Ciuffetti L."/>
            <person name="Hamelin R.C."/>
            <person name="Kema G.H.J."/>
            <person name="Lawrence C."/>
            <person name="Scott J.A."/>
            <person name="Spatafora J.W."/>
            <person name="Turgeon B.G."/>
            <person name="de Wit P.J.G.M."/>
            <person name="Zhong S."/>
            <person name="Goodwin S.B."/>
            <person name="Grigoriev I.V."/>
        </authorList>
    </citation>
    <scope>NUCLEOTIDE SEQUENCE [LARGE SCALE GENOMIC DNA]</scope>
    <source>
        <strain evidence="4">NZE10 / CBS 128990</strain>
    </source>
</reference>
<keyword evidence="4" id="KW-1185">Reference proteome</keyword>
<dbReference type="InterPro" id="IPR019433">
    <property type="entry name" value="GPI_ManTrfase_II_coact_Pga1"/>
</dbReference>
<dbReference type="Pfam" id="PF10333">
    <property type="entry name" value="Pga1"/>
    <property type="match status" value="1"/>
</dbReference>
<accession>N1PYG4</accession>
<evidence type="ECO:0000313" key="3">
    <source>
        <dbReference type="EMBL" id="EME47445.1"/>
    </source>
</evidence>
<dbReference type="eggNOG" id="ENOG502S55X">
    <property type="taxonomic scope" value="Eukaryota"/>
</dbReference>
<evidence type="ECO:0000313" key="4">
    <source>
        <dbReference type="Proteomes" id="UP000016933"/>
    </source>
</evidence>